<dbReference type="InterPro" id="IPR008991">
    <property type="entry name" value="Translation_prot_SH3-like_sf"/>
</dbReference>
<dbReference type="HAMAP" id="MF_01326_B">
    <property type="entry name" value="Ribosomal_uL24_B"/>
    <property type="match status" value="1"/>
</dbReference>
<keyword evidence="2" id="KW-0689">Ribosomal protein</keyword>
<dbReference type="InterPro" id="IPR057264">
    <property type="entry name" value="Ribosomal_uL24_C"/>
</dbReference>
<dbReference type="GO" id="GO:0003723">
    <property type="term" value="F:RNA binding"/>
    <property type="evidence" value="ECO:0007669"/>
    <property type="project" value="InterPro"/>
</dbReference>
<evidence type="ECO:0000256" key="3">
    <source>
        <dbReference type="ARBA" id="ARBA00023274"/>
    </source>
</evidence>
<dbReference type="InterPro" id="IPR003256">
    <property type="entry name" value="Ribosomal_uL24"/>
</dbReference>
<dbReference type="SUPFAM" id="SSF50104">
    <property type="entry name" value="Translation proteins SH3-like domain"/>
    <property type="match status" value="1"/>
</dbReference>
<name>C1FJ92_MICCC</name>
<dbReference type="OrthoDB" id="359154at2759"/>
<dbReference type="AlphaFoldDB" id="C1FJ92"/>
<evidence type="ECO:0000259" key="4">
    <source>
        <dbReference type="Pfam" id="PF17136"/>
    </source>
</evidence>
<dbReference type="GO" id="GO:0003735">
    <property type="term" value="F:structural constituent of ribosome"/>
    <property type="evidence" value="ECO:0007669"/>
    <property type="project" value="InterPro"/>
</dbReference>
<dbReference type="eggNOG" id="KOG1708">
    <property type="taxonomic scope" value="Eukaryota"/>
</dbReference>
<gene>
    <name evidence="5" type="ORF">MICPUN_109273</name>
</gene>
<dbReference type="InterPro" id="IPR041988">
    <property type="entry name" value="Ribosomal_uL24_KOW"/>
</dbReference>
<dbReference type="Gene3D" id="2.30.30.30">
    <property type="match status" value="1"/>
</dbReference>
<sequence>MAGLTLTGSFAGAQLRVPTPAARVSAAPAFNVVAKKKWEKQELNSNGNPVRAKLHVKTNDKVVVIAGADKGKVTEVVEVFTKSGEVLCKDVNIKTKHVKPKGEGETGQIIQREFPIASSNVMHWSEAQKVRSRVGHKMEGGKKVRYLKKTGEVLAN</sequence>
<evidence type="ECO:0000256" key="1">
    <source>
        <dbReference type="ARBA" id="ARBA00010618"/>
    </source>
</evidence>
<accession>C1FJ92</accession>
<dbReference type="RefSeq" id="XP_002509055.1">
    <property type="nucleotide sequence ID" value="XM_002509009.1"/>
</dbReference>
<keyword evidence="6" id="KW-1185">Reference proteome</keyword>
<evidence type="ECO:0000256" key="2">
    <source>
        <dbReference type="ARBA" id="ARBA00022980"/>
    </source>
</evidence>
<feature type="domain" description="Large ribosomal subunit protein uL24 C-terminal" evidence="4">
    <location>
        <begin position="91"/>
        <end position="154"/>
    </location>
</feature>
<protein>
    <recommendedName>
        <fullName evidence="4">Large ribosomal subunit protein uL24 C-terminal domain-containing protein</fullName>
    </recommendedName>
</protein>
<dbReference type="GeneID" id="8248179"/>
<dbReference type="CDD" id="cd06089">
    <property type="entry name" value="KOW_RPL26"/>
    <property type="match status" value="1"/>
</dbReference>
<dbReference type="STRING" id="296587.C1FJ92"/>
<dbReference type="FunCoup" id="C1FJ92">
    <property type="interactions" value="555"/>
</dbReference>
<dbReference type="OMA" id="HWSEAQK"/>
<dbReference type="InterPro" id="IPR014722">
    <property type="entry name" value="Rib_uL2_dom2"/>
</dbReference>
<evidence type="ECO:0000313" key="6">
    <source>
        <dbReference type="Proteomes" id="UP000002009"/>
    </source>
</evidence>
<comment type="similarity">
    <text evidence="1">Belongs to the universal ribosomal protein uL24 family.</text>
</comment>
<evidence type="ECO:0000313" key="5">
    <source>
        <dbReference type="EMBL" id="ACO70313.1"/>
    </source>
</evidence>
<keyword evidence="3" id="KW-0687">Ribonucleoprotein</keyword>
<dbReference type="InParanoid" id="C1FJ92"/>
<dbReference type="PANTHER" id="PTHR12903">
    <property type="entry name" value="MITOCHONDRIAL RIBOSOMAL PROTEIN L24"/>
    <property type="match status" value="1"/>
</dbReference>
<dbReference type="Pfam" id="PF17136">
    <property type="entry name" value="ribosomal_L24"/>
    <property type="match status" value="1"/>
</dbReference>
<organism evidence="5 6">
    <name type="scientific">Micromonas commoda (strain RCC299 / NOUM17 / CCMP2709)</name>
    <name type="common">Picoplanktonic green alga</name>
    <dbReference type="NCBI Taxonomy" id="296587"/>
    <lineage>
        <taxon>Eukaryota</taxon>
        <taxon>Viridiplantae</taxon>
        <taxon>Chlorophyta</taxon>
        <taxon>Mamiellophyceae</taxon>
        <taxon>Mamiellales</taxon>
        <taxon>Mamiellaceae</taxon>
        <taxon>Micromonas</taxon>
    </lineage>
</organism>
<dbReference type="GO" id="GO:0005840">
    <property type="term" value="C:ribosome"/>
    <property type="evidence" value="ECO:0007669"/>
    <property type="project" value="UniProtKB-KW"/>
</dbReference>
<proteinExistence type="inferred from homology"/>
<reference evidence="5 6" key="1">
    <citation type="journal article" date="2009" name="Science">
        <title>Green evolution and dynamic adaptations revealed by genomes of the marine picoeukaryotes Micromonas.</title>
        <authorList>
            <person name="Worden A.Z."/>
            <person name="Lee J.H."/>
            <person name="Mock T."/>
            <person name="Rouze P."/>
            <person name="Simmons M.P."/>
            <person name="Aerts A.L."/>
            <person name="Allen A.E."/>
            <person name="Cuvelier M.L."/>
            <person name="Derelle E."/>
            <person name="Everett M.V."/>
            <person name="Foulon E."/>
            <person name="Grimwood J."/>
            <person name="Gundlach H."/>
            <person name="Henrissat B."/>
            <person name="Napoli C."/>
            <person name="McDonald S.M."/>
            <person name="Parker M.S."/>
            <person name="Rombauts S."/>
            <person name="Salamov A."/>
            <person name="Von Dassow P."/>
            <person name="Badger J.H."/>
            <person name="Coutinho P.M."/>
            <person name="Demir E."/>
            <person name="Dubchak I."/>
            <person name="Gentemann C."/>
            <person name="Eikrem W."/>
            <person name="Gready J.E."/>
            <person name="John U."/>
            <person name="Lanier W."/>
            <person name="Lindquist E.A."/>
            <person name="Lucas S."/>
            <person name="Mayer K.F."/>
            <person name="Moreau H."/>
            <person name="Not F."/>
            <person name="Otillar R."/>
            <person name="Panaud O."/>
            <person name="Pangilinan J."/>
            <person name="Paulsen I."/>
            <person name="Piegu B."/>
            <person name="Poliakov A."/>
            <person name="Robbens S."/>
            <person name="Schmutz J."/>
            <person name="Toulza E."/>
            <person name="Wyss T."/>
            <person name="Zelensky A."/>
            <person name="Zhou K."/>
            <person name="Armbrust E.V."/>
            <person name="Bhattacharya D."/>
            <person name="Goodenough U.W."/>
            <person name="Van de Peer Y."/>
            <person name="Grigoriev I.V."/>
        </authorList>
    </citation>
    <scope>NUCLEOTIDE SEQUENCE [LARGE SCALE GENOMIC DNA]</scope>
    <source>
        <strain evidence="6">RCC299 / NOUM17</strain>
    </source>
</reference>
<dbReference type="EMBL" id="CP001577">
    <property type="protein sequence ID" value="ACO70313.1"/>
    <property type="molecule type" value="Genomic_DNA"/>
</dbReference>
<dbReference type="GO" id="GO:1990904">
    <property type="term" value="C:ribonucleoprotein complex"/>
    <property type="evidence" value="ECO:0007669"/>
    <property type="project" value="UniProtKB-KW"/>
</dbReference>
<dbReference type="KEGG" id="mis:MICPUN_109273"/>
<dbReference type="NCBIfam" id="TIGR01079">
    <property type="entry name" value="rplX_bact"/>
    <property type="match status" value="1"/>
</dbReference>
<dbReference type="Proteomes" id="UP000002009">
    <property type="component" value="Chromosome 12"/>
</dbReference>
<dbReference type="GO" id="GO:0006412">
    <property type="term" value="P:translation"/>
    <property type="evidence" value="ECO:0007669"/>
    <property type="project" value="InterPro"/>
</dbReference>